<reference evidence="2" key="1">
    <citation type="submission" date="2022-11" db="UniProtKB">
        <authorList>
            <consortium name="WormBaseParasite"/>
        </authorList>
    </citation>
    <scope>IDENTIFICATION</scope>
</reference>
<evidence type="ECO:0000313" key="2">
    <source>
        <dbReference type="WBParaSite" id="JU765_v2.g3964.t1"/>
    </source>
</evidence>
<dbReference type="Proteomes" id="UP000887576">
    <property type="component" value="Unplaced"/>
</dbReference>
<name>A0AC34R6X7_9BILA</name>
<organism evidence="1 2">
    <name type="scientific">Panagrolaimus sp. JU765</name>
    <dbReference type="NCBI Taxonomy" id="591449"/>
    <lineage>
        <taxon>Eukaryota</taxon>
        <taxon>Metazoa</taxon>
        <taxon>Ecdysozoa</taxon>
        <taxon>Nematoda</taxon>
        <taxon>Chromadorea</taxon>
        <taxon>Rhabditida</taxon>
        <taxon>Tylenchina</taxon>
        <taxon>Panagrolaimomorpha</taxon>
        <taxon>Panagrolaimoidea</taxon>
        <taxon>Panagrolaimidae</taxon>
        <taxon>Panagrolaimus</taxon>
    </lineage>
</organism>
<proteinExistence type="predicted"/>
<sequence length="330" mass="36476">MIETLLFYLAIPVAIYYGITWYLENQQVSDLDKKAVLITGCDSGFGRDLALKCQKAGFHVLAACLTKEGVDSLASESKNKIEAFQMDVRDEKSISAARPLVEKVAKQFGGLHGLVNNAGITGHSLWDDFLLAEDYQAVFDVNVLGIVRVTHAFMDLVKSAKGRIVNTASICGRITLPSLGPYTVSKYGVEAYSDTLRIENNVFGISVSIIEPGFFRTPLTEPARIAKQADFIWNRASEAKRREYGEDLFKAAQKAMIKHLNDASSDKTHLVVDAYFHALTSARPRTRYQVGLDSQLVYVPLSFFPAPISDTILWLAKTASRVPKPAAVRH</sequence>
<accession>A0AC34R6X7</accession>
<dbReference type="WBParaSite" id="JU765_v2.g3964.t1">
    <property type="protein sequence ID" value="JU765_v2.g3964.t1"/>
    <property type="gene ID" value="JU765_v2.g3964"/>
</dbReference>
<protein>
    <submittedName>
        <fullName evidence="2">Uncharacterized protein</fullName>
    </submittedName>
</protein>
<evidence type="ECO:0000313" key="1">
    <source>
        <dbReference type="Proteomes" id="UP000887576"/>
    </source>
</evidence>